<dbReference type="AlphaFoldDB" id="A0AAT9EXY0"/>
<reference evidence="2" key="1">
    <citation type="journal article" date="2014" name="Genome Biol. Evol.">
        <title>Genome evolution and plasticity of Serratia marcescens, an important multidrug-resistant nosocomial pathogen.</title>
        <authorList>
            <person name="Iguchi A."/>
            <person name="Nagaya Y."/>
            <person name="Pradel E."/>
            <person name="Ooka T."/>
            <person name="Ogura Y."/>
            <person name="Katsura K."/>
            <person name="Kurokawa K."/>
            <person name="Oshima K."/>
            <person name="Hattori M."/>
            <person name="Parkhill J."/>
            <person name="Sebaihia M."/>
            <person name="Coulthurst S.J."/>
            <person name="Gotoh N."/>
            <person name="Thomson N.R."/>
            <person name="Ewbank J.J."/>
            <person name="Hayashi T."/>
        </authorList>
    </citation>
    <scope>NUCLEOTIDE SEQUENCE</scope>
    <source>
        <strain evidence="2">SM39</strain>
    </source>
</reference>
<accession>A0AAT9EXY0</accession>
<dbReference type="KEGG" id="smar:SM39_2839"/>
<sequence length="399" mass="42842">MPTGTLTLTNNSTVVKGTGTAFNTELKPGDFIVSVVGGVTYTLPVKTVDSATQATLIKAYDGPTQAGAAWYAVPRDAMNTITAQLTAETAKALRGLNLDKNNWQQVFSGTGNITVTLPDGSTYTGPAWNSFTAALNLKADKTEVDKKANKSDLGNSASRDVGSTVGTVADGNDKRLNTIDGKSGGKLSSSIELDGKQKGVKIKNQSNAQYGGMYAYADTAPFFTDISTPADGYFYPLWASKYFFSGRHAGAFWEGLLIENTEPALITGFTTEGGKSQGLVRQSTEGDLSWIRHISCVSVTQASDRDLKENIEKIQSSLEKVNRLNGVTFNWKKDGYPSAGVIAQDVMEVLPECIASQINPITEERNYAVEYPGLIGLLVEAVKELSMKVEALENEKINK</sequence>
<evidence type="ECO:0000313" key="2">
    <source>
        <dbReference type="EMBL" id="BAO34820.1"/>
    </source>
</evidence>
<feature type="domain" description="Peptidase S74" evidence="1">
    <location>
        <begin position="303"/>
        <end position="396"/>
    </location>
</feature>
<dbReference type="PROSITE" id="PS51688">
    <property type="entry name" value="ICA"/>
    <property type="match status" value="1"/>
</dbReference>
<dbReference type="InterPro" id="IPR030392">
    <property type="entry name" value="S74_ICA"/>
</dbReference>
<dbReference type="EMBL" id="AP013063">
    <property type="protein sequence ID" value="BAO34820.1"/>
    <property type="molecule type" value="Genomic_DNA"/>
</dbReference>
<dbReference type="Pfam" id="PF13884">
    <property type="entry name" value="Peptidase_S74"/>
    <property type="match status" value="1"/>
</dbReference>
<dbReference type="RefSeq" id="WP_052475425.1">
    <property type="nucleotide sequence ID" value="NZ_AP013063.1"/>
</dbReference>
<name>A0AAT9EXY0_SERMA</name>
<organism evidence="2">
    <name type="scientific">Serratia marcescens SM39</name>
    <dbReference type="NCBI Taxonomy" id="1334564"/>
    <lineage>
        <taxon>Bacteria</taxon>
        <taxon>Pseudomonadati</taxon>
        <taxon>Pseudomonadota</taxon>
        <taxon>Gammaproteobacteria</taxon>
        <taxon>Enterobacterales</taxon>
        <taxon>Yersiniaceae</taxon>
        <taxon>Serratia</taxon>
    </lineage>
</organism>
<gene>
    <name evidence="2" type="ORF">SM39_2839</name>
</gene>
<evidence type="ECO:0000259" key="1">
    <source>
        <dbReference type="PROSITE" id="PS51688"/>
    </source>
</evidence>
<proteinExistence type="predicted"/>
<protein>
    <submittedName>
        <fullName evidence="2">Tail fiber protein</fullName>
    </submittedName>
</protein>